<accession>A0ACB7CEQ5</accession>
<protein>
    <submittedName>
        <fullName evidence="1">Uncharacterized protein</fullName>
    </submittedName>
</protein>
<dbReference type="Proteomes" id="UP000768646">
    <property type="component" value="Unassembled WGS sequence"/>
</dbReference>
<dbReference type="EMBL" id="JABTEG010000001">
    <property type="protein sequence ID" value="KAG4306272.1"/>
    <property type="molecule type" value="Genomic_DNA"/>
</dbReference>
<reference evidence="1 2" key="1">
    <citation type="journal article" date="2021" name="Commun. Biol.">
        <title>Genomic insights into the host specific adaptation of the Pneumocystis genus.</title>
        <authorList>
            <person name="Cisse O.H."/>
            <person name="Ma L."/>
            <person name="Dekker J.P."/>
            <person name="Khil P.P."/>
            <person name="Youn J.-H."/>
            <person name="Brenchley J.M."/>
            <person name="Blair R."/>
            <person name="Pahar B."/>
            <person name="Chabe M."/>
            <person name="Van Rompay K.K.A."/>
            <person name="Keesler R."/>
            <person name="Sukura A."/>
            <person name="Hirsch V."/>
            <person name="Kutty G."/>
            <person name="Liu Y."/>
            <person name="Peng L."/>
            <person name="Chen J."/>
            <person name="Song J."/>
            <person name="Weissenbacher-Lang C."/>
            <person name="Xu J."/>
            <person name="Upham N.S."/>
            <person name="Stajich J.E."/>
            <person name="Cuomo C.A."/>
            <person name="Cushion M.T."/>
            <person name="Kovacs J.A."/>
        </authorList>
    </citation>
    <scope>NUCLEOTIDE SEQUENCE [LARGE SCALE GENOMIC DNA]</scope>
    <source>
        <strain evidence="1 2">RABM</strain>
    </source>
</reference>
<sequence>MFPSLKGSGIRQILLQIMNLCLIGSTAYMIWKGLSVITNCESPIVVVLSGSMEPAFQRGDILFLDNRQQRVNIGDIVVYRVKERDIPIVHRVIQERHGDTFQKVLTKGDNNRYDDLGLYSKNQMYLDRENIIGVVKGFVPYVGWITLAMNDFPKLKYCLLGGMKSLILMILKKFFLKKSRNIFSSFSVRFVSGRTFIFESHGNPLDVLRLHTYDIHTTPSKPILVKFLAAPINPSDINQIEGVYPEKLQFNTDTIAKVPYAIPGNEGVVEIVENLHQNLNVGKRAIIKKKSFGCTWRTHAVADPDDLLFLDLEGITSVQAATLSVNPCTAYCLLKNFVLLQQGDYFIQNGANSHIGQAVIQLSRIWGFKSINVIRDRPNIDKLKSYLYKIGATHVITDVELANKEFMKEMIYKWTGSSGVSLGLNCIGGKSASDLSRYIKEDGHLVTYGAMSRQPFLMSSGLFIFKNIHLHGFWLTKYFKIYPEKKLEILNNILMYIKNGSFKDLLCDQVHLDKSFSDSKYMETLKNALENKQKKQVLIFN</sequence>
<keyword evidence="2" id="KW-1185">Reference proteome</keyword>
<proteinExistence type="predicted"/>
<evidence type="ECO:0000313" key="2">
    <source>
        <dbReference type="Proteomes" id="UP000768646"/>
    </source>
</evidence>
<comment type="caution">
    <text evidence="1">The sequence shown here is derived from an EMBL/GenBank/DDBJ whole genome shotgun (WGS) entry which is preliminary data.</text>
</comment>
<organism evidence="1 2">
    <name type="scientific">Pneumocystis oryctolagi</name>
    <dbReference type="NCBI Taxonomy" id="42067"/>
    <lineage>
        <taxon>Eukaryota</taxon>
        <taxon>Fungi</taxon>
        <taxon>Dikarya</taxon>
        <taxon>Ascomycota</taxon>
        <taxon>Taphrinomycotina</taxon>
        <taxon>Pneumocystomycetes</taxon>
        <taxon>Pneumocystaceae</taxon>
        <taxon>Pneumocystis</taxon>
    </lineage>
</organism>
<name>A0ACB7CEQ5_9ASCO</name>
<gene>
    <name evidence="1" type="ORF">PORY_000260</name>
</gene>
<evidence type="ECO:0000313" key="1">
    <source>
        <dbReference type="EMBL" id="KAG4306272.1"/>
    </source>
</evidence>